<dbReference type="HOGENOM" id="CLU_1629607_0_0_1"/>
<reference evidence="1" key="2">
    <citation type="submission" date="2018-05" db="EMBL/GenBank/DDBJ databases">
        <title>OmerRS3 (Oryza meridionalis Reference Sequence Version 3).</title>
        <authorList>
            <person name="Zhang J."/>
            <person name="Kudrna D."/>
            <person name="Lee S."/>
            <person name="Talag J."/>
            <person name="Welchert J."/>
            <person name="Wing R.A."/>
        </authorList>
    </citation>
    <scope>NUCLEOTIDE SEQUENCE [LARGE SCALE GENOMIC DNA]</scope>
    <source>
        <strain evidence="1">cv. OR44</strain>
    </source>
</reference>
<sequence length="163" mass="18112">MAATEEHVLTHSPARVRHRSCHFHARGHHSSRSGTRVPVSSVVFQPSVHVLWGCQPVEHVMLSYPSPFPHWSSRAFLSTSVTHVKSHGKNMNSAGSTVSYWLIWSFLRVRTLDGVEDSTGLTGTEVDLEGYAEASEGHLPQGKPQFQSLIILKPSNEPLSYFI</sequence>
<dbReference type="Gramene" id="OMERI09G01630.1">
    <property type="protein sequence ID" value="OMERI09G01630.1"/>
    <property type="gene ID" value="OMERI09G01630"/>
</dbReference>
<accession>A0A0E0EPU3</accession>
<protein>
    <submittedName>
        <fullName evidence="1">Uncharacterized protein</fullName>
    </submittedName>
</protein>
<keyword evidence="2" id="KW-1185">Reference proteome</keyword>
<proteinExistence type="predicted"/>
<evidence type="ECO:0000313" key="2">
    <source>
        <dbReference type="Proteomes" id="UP000008021"/>
    </source>
</evidence>
<evidence type="ECO:0000313" key="1">
    <source>
        <dbReference type="EnsemblPlants" id="OMERI09G01630.1"/>
    </source>
</evidence>
<dbReference type="AlphaFoldDB" id="A0A0E0EPU3"/>
<dbReference type="Proteomes" id="UP000008021">
    <property type="component" value="Chromosome 9"/>
</dbReference>
<dbReference type="EnsemblPlants" id="OMERI09G01630.1">
    <property type="protein sequence ID" value="OMERI09G01630.1"/>
    <property type="gene ID" value="OMERI09G01630"/>
</dbReference>
<name>A0A0E0EPU3_9ORYZ</name>
<organism evidence="1">
    <name type="scientific">Oryza meridionalis</name>
    <dbReference type="NCBI Taxonomy" id="40149"/>
    <lineage>
        <taxon>Eukaryota</taxon>
        <taxon>Viridiplantae</taxon>
        <taxon>Streptophyta</taxon>
        <taxon>Embryophyta</taxon>
        <taxon>Tracheophyta</taxon>
        <taxon>Spermatophyta</taxon>
        <taxon>Magnoliopsida</taxon>
        <taxon>Liliopsida</taxon>
        <taxon>Poales</taxon>
        <taxon>Poaceae</taxon>
        <taxon>BOP clade</taxon>
        <taxon>Oryzoideae</taxon>
        <taxon>Oryzeae</taxon>
        <taxon>Oryzinae</taxon>
        <taxon>Oryza</taxon>
    </lineage>
</organism>
<reference evidence="1" key="1">
    <citation type="submission" date="2015-04" db="UniProtKB">
        <authorList>
            <consortium name="EnsemblPlants"/>
        </authorList>
    </citation>
    <scope>IDENTIFICATION</scope>
</reference>